<reference evidence="2" key="1">
    <citation type="journal article" date="2019" name="BMC Genomics">
        <title>A new reference genome for Sorghum bicolor reveals high levels of sequence similarity between sweet and grain genotypes: implications for the genetics of sugar metabolism.</title>
        <authorList>
            <person name="Cooper E.A."/>
            <person name="Brenton Z.W."/>
            <person name="Flinn B.S."/>
            <person name="Jenkins J."/>
            <person name="Shu S."/>
            <person name="Flowers D."/>
            <person name="Luo F."/>
            <person name="Wang Y."/>
            <person name="Xia P."/>
            <person name="Barry K."/>
            <person name="Daum C."/>
            <person name="Lipzen A."/>
            <person name="Yoshinaga Y."/>
            <person name="Schmutz J."/>
            <person name="Saski C."/>
            <person name="Vermerris W."/>
            <person name="Kresovich S."/>
        </authorList>
    </citation>
    <scope>NUCLEOTIDE SEQUENCE</scope>
</reference>
<feature type="compositionally biased region" description="Pro residues" evidence="1">
    <location>
        <begin position="10"/>
        <end position="23"/>
    </location>
</feature>
<dbReference type="Proteomes" id="UP000807115">
    <property type="component" value="Chromosome 3"/>
</dbReference>
<name>A0A921RFS3_SORBI</name>
<evidence type="ECO:0000256" key="1">
    <source>
        <dbReference type="SAM" id="MobiDB-lite"/>
    </source>
</evidence>
<dbReference type="AlphaFoldDB" id="A0A921RFS3"/>
<evidence type="ECO:0000313" key="3">
    <source>
        <dbReference type="Proteomes" id="UP000807115"/>
    </source>
</evidence>
<gene>
    <name evidence="2" type="ORF">BDA96_03G235700</name>
</gene>
<evidence type="ECO:0000313" key="2">
    <source>
        <dbReference type="EMBL" id="KAG0538432.1"/>
    </source>
</evidence>
<organism evidence="2 3">
    <name type="scientific">Sorghum bicolor</name>
    <name type="common">Sorghum</name>
    <name type="synonym">Sorghum vulgare</name>
    <dbReference type="NCBI Taxonomy" id="4558"/>
    <lineage>
        <taxon>Eukaryota</taxon>
        <taxon>Viridiplantae</taxon>
        <taxon>Streptophyta</taxon>
        <taxon>Embryophyta</taxon>
        <taxon>Tracheophyta</taxon>
        <taxon>Spermatophyta</taxon>
        <taxon>Magnoliopsida</taxon>
        <taxon>Liliopsida</taxon>
        <taxon>Poales</taxon>
        <taxon>Poaceae</taxon>
        <taxon>PACMAD clade</taxon>
        <taxon>Panicoideae</taxon>
        <taxon>Andropogonodae</taxon>
        <taxon>Andropogoneae</taxon>
        <taxon>Sorghinae</taxon>
        <taxon>Sorghum</taxon>
    </lineage>
</organism>
<feature type="region of interest" description="Disordered" evidence="1">
    <location>
        <begin position="1"/>
        <end position="42"/>
    </location>
</feature>
<reference evidence="2" key="2">
    <citation type="submission" date="2020-10" db="EMBL/GenBank/DDBJ databases">
        <authorList>
            <person name="Cooper E.A."/>
            <person name="Brenton Z.W."/>
            <person name="Flinn B.S."/>
            <person name="Jenkins J."/>
            <person name="Shu S."/>
            <person name="Flowers D."/>
            <person name="Luo F."/>
            <person name="Wang Y."/>
            <person name="Xia P."/>
            <person name="Barry K."/>
            <person name="Daum C."/>
            <person name="Lipzen A."/>
            <person name="Yoshinaga Y."/>
            <person name="Schmutz J."/>
            <person name="Saski C."/>
            <person name="Vermerris W."/>
            <person name="Kresovich S."/>
        </authorList>
    </citation>
    <scope>NUCLEOTIDE SEQUENCE</scope>
</reference>
<comment type="caution">
    <text evidence="2">The sequence shown here is derived from an EMBL/GenBank/DDBJ whole genome shotgun (WGS) entry which is preliminary data.</text>
</comment>
<accession>A0A921RFS3</accession>
<protein>
    <submittedName>
        <fullName evidence="2">Uncharacterized protein</fullName>
    </submittedName>
</protein>
<proteinExistence type="predicted"/>
<dbReference type="EMBL" id="CM027682">
    <property type="protein sequence ID" value="KAG0538432.1"/>
    <property type="molecule type" value="Genomic_DNA"/>
</dbReference>
<sequence length="108" mass="11762">MTPHPGRLALPPPCPSRRPPSITPPSAGTRAYSATQRRLQAPRSSVLAAARLGPSHRGWAHTPTPLLLFSGVHGLWSEDQGWPLQLKDPDAAAWTRTMAGHLEPRREP</sequence>